<sequence>MNDDPPTPAPQPRILIVEDESLAAMALEEILGMLGYSVCEIADNADDAVAAAERHRPDIVLMDIRLHGSKDGIEAAAAIHARFGIRCVFMSAFGDPDTRRRAEDCHPFGFLKKPYFPNQLDRVLADAVRQLAHAAETPEPTPP</sequence>
<gene>
    <name evidence="4" type="ORF">EJ913_07315</name>
</gene>
<dbReference type="PROSITE" id="PS50110">
    <property type="entry name" value="RESPONSE_REGULATORY"/>
    <property type="match status" value="1"/>
</dbReference>
<dbReference type="AlphaFoldDB" id="A0A3S0V7T8"/>
<protein>
    <submittedName>
        <fullName evidence="4">Response regulator</fullName>
    </submittedName>
</protein>
<dbReference type="InterPro" id="IPR050595">
    <property type="entry name" value="Bact_response_regulator"/>
</dbReference>
<comment type="caution">
    <text evidence="4">The sequence shown here is derived from an EMBL/GenBank/DDBJ whole genome shotgun (WGS) entry which is preliminary data.</text>
</comment>
<evidence type="ECO:0000313" key="4">
    <source>
        <dbReference type="EMBL" id="RUQ74160.1"/>
    </source>
</evidence>
<dbReference type="PANTHER" id="PTHR44591:SF3">
    <property type="entry name" value="RESPONSE REGULATORY DOMAIN-CONTAINING PROTEIN"/>
    <property type="match status" value="1"/>
</dbReference>
<organism evidence="4 5">
    <name type="scientific">Azospirillum doebereinerae</name>
    <dbReference type="NCBI Taxonomy" id="92933"/>
    <lineage>
        <taxon>Bacteria</taxon>
        <taxon>Pseudomonadati</taxon>
        <taxon>Pseudomonadota</taxon>
        <taxon>Alphaproteobacteria</taxon>
        <taxon>Rhodospirillales</taxon>
        <taxon>Azospirillaceae</taxon>
        <taxon>Azospirillum</taxon>
    </lineage>
</organism>
<dbReference type="SUPFAM" id="SSF52172">
    <property type="entry name" value="CheY-like"/>
    <property type="match status" value="1"/>
</dbReference>
<dbReference type="OrthoDB" id="7774278at2"/>
<dbReference type="InterPro" id="IPR011006">
    <property type="entry name" value="CheY-like_superfamily"/>
</dbReference>
<keyword evidence="1 2" id="KW-0597">Phosphoprotein</keyword>
<dbReference type="PANTHER" id="PTHR44591">
    <property type="entry name" value="STRESS RESPONSE REGULATOR PROTEIN 1"/>
    <property type="match status" value="1"/>
</dbReference>
<dbReference type="RefSeq" id="WP_126996286.1">
    <property type="nucleotide sequence ID" value="NZ_JBNPXW010000007.1"/>
</dbReference>
<reference evidence="4 5" key="1">
    <citation type="submission" date="2018-12" db="EMBL/GenBank/DDBJ databases">
        <authorList>
            <person name="Yang Y."/>
        </authorList>
    </citation>
    <scope>NUCLEOTIDE SEQUENCE [LARGE SCALE GENOMIC DNA]</scope>
    <source>
        <strain evidence="4 5">GSF71</strain>
    </source>
</reference>
<dbReference type="SMART" id="SM00448">
    <property type="entry name" value="REC"/>
    <property type="match status" value="1"/>
</dbReference>
<dbReference type="GO" id="GO:0000160">
    <property type="term" value="P:phosphorelay signal transduction system"/>
    <property type="evidence" value="ECO:0007669"/>
    <property type="project" value="InterPro"/>
</dbReference>
<dbReference type="Proteomes" id="UP000280346">
    <property type="component" value="Unassembled WGS sequence"/>
</dbReference>
<dbReference type="Gene3D" id="3.40.50.2300">
    <property type="match status" value="1"/>
</dbReference>
<evidence type="ECO:0000256" key="2">
    <source>
        <dbReference type="PROSITE-ProRule" id="PRU00169"/>
    </source>
</evidence>
<evidence type="ECO:0000256" key="1">
    <source>
        <dbReference type="ARBA" id="ARBA00022553"/>
    </source>
</evidence>
<proteinExistence type="predicted"/>
<feature type="modified residue" description="4-aspartylphosphate" evidence="2">
    <location>
        <position position="63"/>
    </location>
</feature>
<evidence type="ECO:0000259" key="3">
    <source>
        <dbReference type="PROSITE" id="PS50110"/>
    </source>
</evidence>
<name>A0A3S0V7T8_9PROT</name>
<keyword evidence="5" id="KW-1185">Reference proteome</keyword>
<accession>A0A3S0V7T8</accession>
<feature type="domain" description="Response regulatory" evidence="3">
    <location>
        <begin position="13"/>
        <end position="128"/>
    </location>
</feature>
<dbReference type="EMBL" id="RZIJ01000004">
    <property type="protein sequence ID" value="RUQ74160.1"/>
    <property type="molecule type" value="Genomic_DNA"/>
</dbReference>
<dbReference type="InterPro" id="IPR001789">
    <property type="entry name" value="Sig_transdc_resp-reg_receiver"/>
</dbReference>
<dbReference type="Pfam" id="PF00072">
    <property type="entry name" value="Response_reg"/>
    <property type="match status" value="1"/>
</dbReference>
<evidence type="ECO:0000313" key="5">
    <source>
        <dbReference type="Proteomes" id="UP000280346"/>
    </source>
</evidence>